<dbReference type="InterPro" id="IPR036291">
    <property type="entry name" value="NAD(P)-bd_dom_sf"/>
</dbReference>
<organism evidence="3 4">
    <name type="scientific">Actinomycetospora flava</name>
    <dbReference type="NCBI Taxonomy" id="3129232"/>
    <lineage>
        <taxon>Bacteria</taxon>
        <taxon>Bacillati</taxon>
        <taxon>Actinomycetota</taxon>
        <taxon>Actinomycetes</taxon>
        <taxon>Pseudonocardiales</taxon>
        <taxon>Pseudonocardiaceae</taxon>
        <taxon>Actinomycetospora</taxon>
    </lineage>
</organism>
<keyword evidence="4" id="KW-1185">Reference proteome</keyword>
<dbReference type="PRINTS" id="PR00081">
    <property type="entry name" value="GDHRDH"/>
</dbReference>
<dbReference type="InterPro" id="IPR002347">
    <property type="entry name" value="SDR_fam"/>
</dbReference>
<evidence type="ECO:0000256" key="2">
    <source>
        <dbReference type="ARBA" id="ARBA00023002"/>
    </source>
</evidence>
<dbReference type="NCBIfam" id="NF004846">
    <property type="entry name" value="PRK06197.1"/>
    <property type="match status" value="1"/>
</dbReference>
<dbReference type="SUPFAM" id="SSF51735">
    <property type="entry name" value="NAD(P)-binding Rossmann-fold domains"/>
    <property type="match status" value="1"/>
</dbReference>
<dbReference type="PANTHER" id="PTHR24320:SF148">
    <property type="entry name" value="NAD(P)-BINDING ROSSMANN-FOLD SUPERFAMILY PROTEIN"/>
    <property type="match status" value="1"/>
</dbReference>
<reference evidence="3 4" key="1">
    <citation type="submission" date="2024-03" db="EMBL/GenBank/DDBJ databases">
        <title>Actinomycetospora sp. OC33-EN07, a novel actinomycete isolated from wild orchid (Aerides multiflora).</title>
        <authorList>
            <person name="Suriyachadkun C."/>
        </authorList>
    </citation>
    <scope>NUCLEOTIDE SEQUENCE [LARGE SCALE GENOMIC DNA]</scope>
    <source>
        <strain evidence="3 4">OC33-EN07</strain>
    </source>
</reference>
<comment type="caution">
    <text evidence="3">The sequence shown here is derived from an EMBL/GenBank/DDBJ whole genome shotgun (WGS) entry which is preliminary data.</text>
</comment>
<dbReference type="PROSITE" id="PS00061">
    <property type="entry name" value="ADH_SHORT"/>
    <property type="match status" value="1"/>
</dbReference>
<dbReference type="EMBL" id="JBBEGM010000008">
    <property type="protein sequence ID" value="MEJ2863455.1"/>
    <property type="molecule type" value="Genomic_DNA"/>
</dbReference>
<dbReference type="Gene3D" id="3.40.50.720">
    <property type="entry name" value="NAD(P)-binding Rossmann-like Domain"/>
    <property type="match status" value="1"/>
</dbReference>
<dbReference type="RefSeq" id="WP_337704816.1">
    <property type="nucleotide sequence ID" value="NZ_JBBEGM010000008.1"/>
</dbReference>
<dbReference type="Proteomes" id="UP001369736">
    <property type="component" value="Unassembled WGS sequence"/>
</dbReference>
<comment type="similarity">
    <text evidence="1">Belongs to the short-chain dehydrogenases/reductases (SDR) family.</text>
</comment>
<evidence type="ECO:0000256" key="1">
    <source>
        <dbReference type="ARBA" id="ARBA00006484"/>
    </source>
</evidence>
<keyword evidence="2" id="KW-0560">Oxidoreductase</keyword>
<name>A0ABU8M7Z4_9PSEU</name>
<dbReference type="InterPro" id="IPR020904">
    <property type="entry name" value="Sc_DH/Rdtase_CS"/>
</dbReference>
<evidence type="ECO:0000313" key="4">
    <source>
        <dbReference type="Proteomes" id="UP001369736"/>
    </source>
</evidence>
<dbReference type="PANTHER" id="PTHR24320">
    <property type="entry name" value="RETINOL DEHYDROGENASE"/>
    <property type="match status" value="1"/>
</dbReference>
<evidence type="ECO:0000313" key="3">
    <source>
        <dbReference type="EMBL" id="MEJ2863455.1"/>
    </source>
</evidence>
<dbReference type="Pfam" id="PF00106">
    <property type="entry name" value="adh_short"/>
    <property type="match status" value="1"/>
</dbReference>
<gene>
    <name evidence="3" type="ORF">WCD58_19980</name>
</gene>
<protein>
    <submittedName>
        <fullName evidence="3">SDR family oxidoreductase</fullName>
    </submittedName>
</protein>
<accession>A0ABU8M7Z4</accession>
<sequence>MYAVPDQTGRTAVVTGANSGTGKEATARLAAAGARVVLAVRSPEKGEAAREEIRQRVPGADLEVRRLDLADLASVEAFADGMRGGPLHVLVNNAGVMAVPQRRETADGFELQMGSNALGPLALTVRLLPALLATPGARVATMSSGAAHVGRVDPADLDATRRYNPWRAYGASKLADLLLTRHLARLADERGWDLRSTAAHPGYTHTNLQTTGPNLGHPGRVQRAGRYLERFLPSQEVDTGAEPLLFAAVDPAAENGSYWGPDGRFEMTGSTTRARFPRRALDAELAARFWHTAQERTGVELPVRTG</sequence>
<proteinExistence type="inferred from homology"/>
<dbReference type="NCBIfam" id="NF004513">
    <property type="entry name" value="PRK05854.1"/>
    <property type="match status" value="1"/>
</dbReference>